<dbReference type="PROSITE" id="PS50157">
    <property type="entry name" value="ZINC_FINGER_C2H2_2"/>
    <property type="match status" value="1"/>
</dbReference>
<keyword evidence="4 9" id="KW-0863">Zinc-finger</keyword>
<keyword evidence="3" id="KW-0677">Repeat</keyword>
<dbReference type="PANTHER" id="PTHR24394:SF48">
    <property type="entry name" value="ZINC FINGER PROTEIN 771"/>
    <property type="match status" value="1"/>
</dbReference>
<evidence type="ECO:0000313" key="11">
    <source>
        <dbReference type="EMBL" id="KAG7165921.1"/>
    </source>
</evidence>
<evidence type="ECO:0000256" key="4">
    <source>
        <dbReference type="ARBA" id="ARBA00022771"/>
    </source>
</evidence>
<keyword evidence="7" id="KW-0804">Transcription</keyword>
<dbReference type="SMART" id="SM00355">
    <property type="entry name" value="ZnF_C2H2"/>
    <property type="match status" value="2"/>
</dbReference>
<dbReference type="Pfam" id="PF00096">
    <property type="entry name" value="zf-C2H2"/>
    <property type="match status" value="2"/>
</dbReference>
<keyword evidence="2" id="KW-0479">Metal-binding</keyword>
<comment type="subcellular location">
    <subcellularLocation>
        <location evidence="1">Nucleus</location>
    </subcellularLocation>
</comment>
<keyword evidence="5" id="KW-0862">Zinc</keyword>
<organism evidence="11 12">
    <name type="scientific">Homarus americanus</name>
    <name type="common">American lobster</name>
    <dbReference type="NCBI Taxonomy" id="6706"/>
    <lineage>
        <taxon>Eukaryota</taxon>
        <taxon>Metazoa</taxon>
        <taxon>Ecdysozoa</taxon>
        <taxon>Arthropoda</taxon>
        <taxon>Crustacea</taxon>
        <taxon>Multicrustacea</taxon>
        <taxon>Malacostraca</taxon>
        <taxon>Eumalacostraca</taxon>
        <taxon>Eucarida</taxon>
        <taxon>Decapoda</taxon>
        <taxon>Pleocyemata</taxon>
        <taxon>Astacidea</taxon>
        <taxon>Nephropoidea</taxon>
        <taxon>Nephropidae</taxon>
        <taxon>Homarus</taxon>
    </lineage>
</organism>
<dbReference type="GO" id="GO:0005634">
    <property type="term" value="C:nucleus"/>
    <property type="evidence" value="ECO:0007669"/>
    <property type="project" value="UniProtKB-SubCell"/>
</dbReference>
<protein>
    <submittedName>
        <fullName evidence="11">RE1-silencing transcription factor-like 3</fullName>
    </submittedName>
</protein>
<dbReference type="GO" id="GO:0003677">
    <property type="term" value="F:DNA binding"/>
    <property type="evidence" value="ECO:0007669"/>
    <property type="project" value="UniProtKB-KW"/>
</dbReference>
<evidence type="ECO:0000256" key="6">
    <source>
        <dbReference type="ARBA" id="ARBA00023015"/>
    </source>
</evidence>
<evidence type="ECO:0000256" key="2">
    <source>
        <dbReference type="ARBA" id="ARBA00022723"/>
    </source>
</evidence>
<feature type="domain" description="C2H2-type" evidence="10">
    <location>
        <begin position="21"/>
        <end position="48"/>
    </location>
</feature>
<dbReference type="PANTHER" id="PTHR24394">
    <property type="entry name" value="ZINC FINGER PROTEIN"/>
    <property type="match status" value="1"/>
</dbReference>
<dbReference type="InterPro" id="IPR036236">
    <property type="entry name" value="Znf_C2H2_sf"/>
</dbReference>
<evidence type="ECO:0000313" key="12">
    <source>
        <dbReference type="Proteomes" id="UP000747542"/>
    </source>
</evidence>
<evidence type="ECO:0000256" key="7">
    <source>
        <dbReference type="ARBA" id="ARBA00023163"/>
    </source>
</evidence>
<dbReference type="Proteomes" id="UP000747542">
    <property type="component" value="Unassembled WGS sequence"/>
</dbReference>
<keyword evidence="12" id="KW-1185">Reference proteome</keyword>
<dbReference type="Gene3D" id="3.30.160.60">
    <property type="entry name" value="Classic Zinc Finger"/>
    <property type="match status" value="2"/>
</dbReference>
<proteinExistence type="predicted"/>
<accession>A0A8J5MW73</accession>
<name>A0A8J5MW73_HOMAM</name>
<keyword evidence="8" id="KW-0539">Nucleus</keyword>
<dbReference type="FunFam" id="3.30.160.60:FF:000446">
    <property type="entry name" value="Zinc finger protein"/>
    <property type="match status" value="1"/>
</dbReference>
<evidence type="ECO:0000256" key="8">
    <source>
        <dbReference type="ARBA" id="ARBA00023242"/>
    </source>
</evidence>
<dbReference type="PROSITE" id="PS00028">
    <property type="entry name" value="ZINC_FINGER_C2H2_1"/>
    <property type="match status" value="1"/>
</dbReference>
<reference evidence="11" key="1">
    <citation type="journal article" date="2021" name="Sci. Adv.">
        <title>The American lobster genome reveals insights on longevity, neural, and immune adaptations.</title>
        <authorList>
            <person name="Polinski J.M."/>
            <person name="Zimin A.V."/>
            <person name="Clark K.F."/>
            <person name="Kohn A.B."/>
            <person name="Sadowski N."/>
            <person name="Timp W."/>
            <person name="Ptitsyn A."/>
            <person name="Khanna P."/>
            <person name="Romanova D.Y."/>
            <person name="Williams P."/>
            <person name="Greenwood S.J."/>
            <person name="Moroz L.L."/>
            <person name="Walt D.R."/>
            <person name="Bodnar A.G."/>
        </authorList>
    </citation>
    <scope>NUCLEOTIDE SEQUENCE</scope>
    <source>
        <strain evidence="11">GMGI-L3</strain>
    </source>
</reference>
<evidence type="ECO:0000259" key="10">
    <source>
        <dbReference type="PROSITE" id="PS50157"/>
    </source>
</evidence>
<comment type="caution">
    <text evidence="11">The sequence shown here is derived from an EMBL/GenBank/DDBJ whole genome shotgun (WGS) entry which is preliminary data.</text>
</comment>
<evidence type="ECO:0000256" key="3">
    <source>
        <dbReference type="ARBA" id="ARBA00022737"/>
    </source>
</evidence>
<dbReference type="FunFam" id="3.30.160.60:FF:000448">
    <property type="entry name" value="RE1-silencing transcription factor A"/>
    <property type="match status" value="1"/>
</dbReference>
<evidence type="ECO:0000256" key="5">
    <source>
        <dbReference type="ARBA" id="ARBA00022833"/>
    </source>
</evidence>
<dbReference type="SUPFAM" id="SSF57667">
    <property type="entry name" value="beta-beta-alpha zinc fingers"/>
    <property type="match status" value="1"/>
</dbReference>
<dbReference type="AlphaFoldDB" id="A0A8J5MW73"/>
<dbReference type="InterPro" id="IPR013087">
    <property type="entry name" value="Znf_C2H2_type"/>
</dbReference>
<evidence type="ECO:0000256" key="9">
    <source>
        <dbReference type="PROSITE-ProRule" id="PRU00042"/>
    </source>
</evidence>
<dbReference type="GO" id="GO:0000981">
    <property type="term" value="F:DNA-binding transcription factor activity, RNA polymerase II-specific"/>
    <property type="evidence" value="ECO:0007669"/>
    <property type="project" value="TreeGrafter"/>
</dbReference>
<sequence>MGERAVLITGGAVGSSYKTSFICAVCHKSFNHRGNFMKHYRTHTGEKPFQCTKCPYKATQKAHLTTHMLGRHGELLQSSMNKVLDTIHSSLTTHHIKQPDFHH</sequence>
<gene>
    <name evidence="11" type="primary">Rest-L3</name>
    <name evidence="11" type="ORF">Hamer_G011829</name>
</gene>
<dbReference type="EMBL" id="JAHLQT010023139">
    <property type="protein sequence ID" value="KAG7165921.1"/>
    <property type="molecule type" value="Genomic_DNA"/>
</dbReference>
<keyword evidence="6" id="KW-0805">Transcription regulation</keyword>
<dbReference type="GO" id="GO:0008270">
    <property type="term" value="F:zinc ion binding"/>
    <property type="evidence" value="ECO:0007669"/>
    <property type="project" value="UniProtKB-KW"/>
</dbReference>
<evidence type="ECO:0000256" key="1">
    <source>
        <dbReference type="ARBA" id="ARBA00004123"/>
    </source>
</evidence>